<organism evidence="1 2">
    <name type="scientific">Ancylobacter mangrovi</name>
    <dbReference type="NCBI Taxonomy" id="2972472"/>
    <lineage>
        <taxon>Bacteria</taxon>
        <taxon>Pseudomonadati</taxon>
        <taxon>Pseudomonadota</taxon>
        <taxon>Alphaproteobacteria</taxon>
        <taxon>Hyphomicrobiales</taxon>
        <taxon>Xanthobacteraceae</taxon>
        <taxon>Ancylobacter</taxon>
    </lineage>
</organism>
<evidence type="ECO:0000313" key="1">
    <source>
        <dbReference type="EMBL" id="MCS0497914.1"/>
    </source>
</evidence>
<gene>
    <name evidence="1" type="ORF">NVS89_22745</name>
</gene>
<evidence type="ECO:0000313" key="2">
    <source>
        <dbReference type="Proteomes" id="UP001151088"/>
    </source>
</evidence>
<keyword evidence="2" id="KW-1185">Reference proteome</keyword>
<proteinExistence type="predicted"/>
<dbReference type="EMBL" id="JANTHZ010000015">
    <property type="protein sequence ID" value="MCS0497914.1"/>
    <property type="molecule type" value="Genomic_DNA"/>
</dbReference>
<protein>
    <submittedName>
        <fullName evidence="1">Uncharacterized protein</fullName>
    </submittedName>
</protein>
<sequence>MPAATPAPLPRGDLRGDGWLRTRTMGSSTASYAIEPGAGPVLAGVLRAETFTMLAARGTSPAFLVLESGRPVPIRIGELDRDCLHFDVARALLEGGDGRADGFG</sequence>
<dbReference type="Proteomes" id="UP001151088">
    <property type="component" value="Unassembled WGS sequence"/>
</dbReference>
<name>A0A9X2PI81_9HYPH</name>
<comment type="caution">
    <text evidence="1">The sequence shown here is derived from an EMBL/GenBank/DDBJ whole genome shotgun (WGS) entry which is preliminary data.</text>
</comment>
<reference evidence="1" key="1">
    <citation type="submission" date="2022-08" db="EMBL/GenBank/DDBJ databases">
        <authorList>
            <person name="Li F."/>
        </authorList>
    </citation>
    <scope>NUCLEOTIDE SEQUENCE</scope>
    <source>
        <strain evidence="1">MQZ15Z-1</strain>
    </source>
</reference>
<dbReference type="AlphaFoldDB" id="A0A9X2PI81"/>
<dbReference type="RefSeq" id="WP_258735071.1">
    <property type="nucleotide sequence ID" value="NZ_JANTHZ010000015.1"/>
</dbReference>
<accession>A0A9X2PI81</accession>